<dbReference type="Proteomes" id="UP000240880">
    <property type="component" value="Unassembled WGS sequence"/>
</dbReference>
<evidence type="ECO:0000256" key="5">
    <source>
        <dbReference type="ARBA" id="ARBA00023002"/>
    </source>
</evidence>
<comment type="cofactor">
    <cofactor evidence="1">
        <name>Zn(2+)</name>
        <dbReference type="ChEBI" id="CHEBI:29105"/>
    </cofactor>
</comment>
<dbReference type="Gene3D" id="3.40.50.720">
    <property type="entry name" value="NAD(P)-binding Rossmann-like Domain"/>
    <property type="match status" value="1"/>
</dbReference>
<keyword evidence="4" id="KW-0862">Zinc</keyword>
<evidence type="ECO:0000256" key="4">
    <source>
        <dbReference type="ARBA" id="ARBA00022833"/>
    </source>
</evidence>
<evidence type="ECO:0000256" key="3">
    <source>
        <dbReference type="ARBA" id="ARBA00022723"/>
    </source>
</evidence>
<gene>
    <name evidence="7" type="ORF">B9Q01_07430</name>
</gene>
<keyword evidence="5" id="KW-0560">Oxidoreductase</keyword>
<dbReference type="Gene3D" id="3.90.180.10">
    <property type="entry name" value="Medium-chain alcohol dehydrogenases, catalytic domain"/>
    <property type="match status" value="1"/>
</dbReference>
<dbReference type="Pfam" id="PF08240">
    <property type="entry name" value="ADH_N"/>
    <property type="match status" value="1"/>
</dbReference>
<evidence type="ECO:0000256" key="2">
    <source>
        <dbReference type="ARBA" id="ARBA00008072"/>
    </source>
</evidence>
<protein>
    <recommendedName>
        <fullName evidence="6">Alcohol dehydrogenase-like N-terminal domain-containing protein</fullName>
    </recommendedName>
</protein>
<dbReference type="PANTHER" id="PTHR43350:SF2">
    <property type="entry name" value="GROES-LIKE ZINC-BINDING ALCOHOL DEHYDROGENASE FAMILY PROTEIN"/>
    <property type="match status" value="1"/>
</dbReference>
<feature type="domain" description="Alcohol dehydrogenase-like N-terminal" evidence="6">
    <location>
        <begin position="24"/>
        <end position="116"/>
    </location>
</feature>
<sequence length="300" mass="33185">MFRLKLVFDGSKLVLQEGSSGEYKVKACGICGTDIAILKGSYKPRKTPIVLGHEFCVEKDGKLFVSEINLVDWSCENCKKGEYTHCENRKAIGIDVDGALQDRIDLPSYLLHDVPDGLSAAEAALAEPVASVLRMLQLLDPKPYESALILGDGALGLISCALLKRFGLDVSVKGKHEQRLKRARLFGARVESENRKYDIVVEATGKGALDEALSHTKARGRIAIKSTHGSSVCFDYTKAVVNEVQIVPSRCAPFYLWDKALKLVKELRLGELVTVYPFRNYEEAISNTLERKIVKPVLVF</sequence>
<organism evidence="7 8">
    <name type="scientific">Candidatus Marsarchaeota G1 archaeon OSP_D</name>
    <dbReference type="NCBI Taxonomy" id="1978155"/>
    <lineage>
        <taxon>Archaea</taxon>
        <taxon>Candidatus Marsarchaeota</taxon>
        <taxon>Candidatus Marsarchaeota group 1</taxon>
    </lineage>
</organism>
<dbReference type="EMBL" id="NEXC01000060">
    <property type="protein sequence ID" value="PSN82655.1"/>
    <property type="molecule type" value="Genomic_DNA"/>
</dbReference>
<evidence type="ECO:0000313" key="8">
    <source>
        <dbReference type="Proteomes" id="UP000240880"/>
    </source>
</evidence>
<accession>A0A2R6A8K4</accession>
<dbReference type="GO" id="GO:0046872">
    <property type="term" value="F:metal ion binding"/>
    <property type="evidence" value="ECO:0007669"/>
    <property type="project" value="UniProtKB-KW"/>
</dbReference>
<evidence type="ECO:0000256" key="1">
    <source>
        <dbReference type="ARBA" id="ARBA00001947"/>
    </source>
</evidence>
<dbReference type="PANTHER" id="PTHR43350">
    <property type="entry name" value="NAD-DEPENDENT ALCOHOL DEHYDROGENASE"/>
    <property type="match status" value="1"/>
</dbReference>
<comment type="caution">
    <text evidence="7">The sequence shown here is derived from an EMBL/GenBank/DDBJ whole genome shotgun (WGS) entry which is preliminary data.</text>
</comment>
<dbReference type="InterPro" id="IPR036291">
    <property type="entry name" value="NAD(P)-bd_dom_sf"/>
</dbReference>
<reference evidence="7 8" key="1">
    <citation type="submission" date="2017-04" db="EMBL/GenBank/DDBJ databases">
        <title>Novel microbial lineages endemic to geothermal iron-oxide mats fill important gaps in the evolutionary history of Archaea.</title>
        <authorList>
            <person name="Jay Z.J."/>
            <person name="Beam J.P."/>
            <person name="Dlakic M."/>
            <person name="Rusch D.B."/>
            <person name="Kozubal M.A."/>
            <person name="Inskeep W.P."/>
        </authorList>
    </citation>
    <scope>NUCLEOTIDE SEQUENCE [LARGE SCALE GENOMIC DNA]</scope>
    <source>
        <strain evidence="7">OSP_D</strain>
    </source>
</reference>
<evidence type="ECO:0000259" key="6">
    <source>
        <dbReference type="Pfam" id="PF08240"/>
    </source>
</evidence>
<proteinExistence type="inferred from homology"/>
<dbReference type="AlphaFoldDB" id="A0A2R6A8K4"/>
<dbReference type="SUPFAM" id="SSF51735">
    <property type="entry name" value="NAD(P)-binding Rossmann-fold domains"/>
    <property type="match status" value="1"/>
</dbReference>
<evidence type="ECO:0000313" key="7">
    <source>
        <dbReference type="EMBL" id="PSN82655.1"/>
    </source>
</evidence>
<dbReference type="GO" id="GO:0016491">
    <property type="term" value="F:oxidoreductase activity"/>
    <property type="evidence" value="ECO:0007669"/>
    <property type="project" value="UniProtKB-KW"/>
</dbReference>
<keyword evidence="3" id="KW-0479">Metal-binding</keyword>
<comment type="similarity">
    <text evidence="2">Belongs to the zinc-containing alcohol dehydrogenase family.</text>
</comment>
<dbReference type="InterPro" id="IPR011032">
    <property type="entry name" value="GroES-like_sf"/>
</dbReference>
<dbReference type="InterPro" id="IPR013154">
    <property type="entry name" value="ADH-like_N"/>
</dbReference>
<dbReference type="SUPFAM" id="SSF50129">
    <property type="entry name" value="GroES-like"/>
    <property type="match status" value="1"/>
</dbReference>
<name>A0A2R6A8K4_9ARCH</name>